<organism evidence="2 3">
    <name type="scientific">[Actinomadura] parvosata subsp. kistnae</name>
    <dbReference type="NCBI Taxonomy" id="1909395"/>
    <lineage>
        <taxon>Bacteria</taxon>
        <taxon>Bacillati</taxon>
        <taxon>Actinomycetota</taxon>
        <taxon>Actinomycetes</taxon>
        <taxon>Streptosporangiales</taxon>
        <taxon>Streptosporangiaceae</taxon>
        <taxon>Nonomuraea</taxon>
    </lineage>
</organism>
<accession>A0A1U9ZZ02</accession>
<feature type="compositionally biased region" description="Basic and acidic residues" evidence="1">
    <location>
        <begin position="16"/>
        <end position="36"/>
    </location>
</feature>
<feature type="region of interest" description="Disordered" evidence="1">
    <location>
        <begin position="82"/>
        <end position="101"/>
    </location>
</feature>
<protein>
    <submittedName>
        <fullName evidence="2">Uncharacterized protein</fullName>
    </submittedName>
</protein>
<evidence type="ECO:0000313" key="3">
    <source>
        <dbReference type="Proteomes" id="UP000190797"/>
    </source>
</evidence>
<feature type="compositionally biased region" description="Basic and acidic residues" evidence="1">
    <location>
        <begin position="44"/>
        <end position="63"/>
    </location>
</feature>
<keyword evidence="3" id="KW-1185">Reference proteome</keyword>
<evidence type="ECO:0000313" key="2">
    <source>
        <dbReference type="EMBL" id="AQZ63186.1"/>
    </source>
</evidence>
<reference evidence="3" key="1">
    <citation type="journal article" date="2017" name="Med. Chem. Commun.">
        <title>Nonomuraea sp. ATCC 55076 harbours the largest actinomycete chromosome to date and the kistamicin biosynthetic gene cluster.</title>
        <authorList>
            <person name="Nazari B."/>
            <person name="Forneris C.C."/>
            <person name="Gibson M.I."/>
            <person name="Moon K."/>
            <person name="Schramma K.R."/>
            <person name="Seyedsayamdost M.R."/>
        </authorList>
    </citation>
    <scope>NUCLEOTIDE SEQUENCE [LARGE SCALE GENOMIC DNA]</scope>
    <source>
        <strain evidence="3">ATCC 55076</strain>
    </source>
</reference>
<dbReference type="KEGG" id="noa:BKM31_18495"/>
<dbReference type="EMBL" id="CP017717">
    <property type="protein sequence ID" value="AQZ63186.1"/>
    <property type="molecule type" value="Genomic_DNA"/>
</dbReference>
<dbReference type="STRING" id="1909395.BKM31_18495"/>
<dbReference type="AlphaFoldDB" id="A0A1U9ZZ02"/>
<dbReference type="Proteomes" id="UP000190797">
    <property type="component" value="Chromosome"/>
</dbReference>
<proteinExistence type="predicted"/>
<name>A0A1U9ZZ02_9ACTN</name>
<evidence type="ECO:0000256" key="1">
    <source>
        <dbReference type="SAM" id="MobiDB-lite"/>
    </source>
</evidence>
<gene>
    <name evidence="2" type="ORF">BKM31_18495</name>
</gene>
<feature type="region of interest" description="Disordered" evidence="1">
    <location>
        <begin position="16"/>
        <end position="67"/>
    </location>
</feature>
<sequence length="101" mass="11230">MDAALAAQILAVEPRHGQCPEHRADQTGRRGLRDRSLVLGQQDGDLRHPSFRRPSDREGRETTEPSTPAMIMWTSLTFIERRETCPAQGRRAPAQGTNGPV</sequence>